<dbReference type="EMBL" id="JBHUIV010000020">
    <property type="protein sequence ID" value="MFD2203088.1"/>
    <property type="molecule type" value="Genomic_DNA"/>
</dbReference>
<comment type="caution">
    <text evidence="1">The sequence shown here is derived from an EMBL/GenBank/DDBJ whole genome shotgun (WGS) entry which is preliminary data.</text>
</comment>
<protein>
    <recommendedName>
        <fullName evidence="3">DUF4468 domain-containing protein</fullName>
    </recommendedName>
</protein>
<evidence type="ECO:0000313" key="1">
    <source>
        <dbReference type="EMBL" id="MFD2203088.1"/>
    </source>
</evidence>
<evidence type="ECO:0008006" key="3">
    <source>
        <dbReference type="Google" id="ProtNLM"/>
    </source>
</evidence>
<evidence type="ECO:0000313" key="2">
    <source>
        <dbReference type="Proteomes" id="UP001597414"/>
    </source>
</evidence>
<dbReference type="Proteomes" id="UP001597414">
    <property type="component" value="Unassembled WGS sequence"/>
</dbReference>
<keyword evidence="2" id="KW-1185">Reference proteome</keyword>
<reference evidence="2" key="1">
    <citation type="journal article" date="2019" name="Int. J. Syst. Evol. Microbiol.">
        <title>The Global Catalogue of Microorganisms (GCM) 10K type strain sequencing project: providing services to taxonomists for standard genome sequencing and annotation.</title>
        <authorList>
            <consortium name="The Broad Institute Genomics Platform"/>
            <consortium name="The Broad Institute Genome Sequencing Center for Infectious Disease"/>
            <person name="Wu L."/>
            <person name="Ma J."/>
        </authorList>
    </citation>
    <scope>NUCLEOTIDE SEQUENCE [LARGE SCALE GENOMIC DNA]</scope>
    <source>
        <strain evidence="2">KCTC 19812</strain>
    </source>
</reference>
<proteinExistence type="predicted"/>
<dbReference type="RefSeq" id="WP_380804952.1">
    <property type="nucleotide sequence ID" value="NZ_JBHUIV010000020.1"/>
</dbReference>
<name>A0ABW5BDZ6_9BACT</name>
<organism evidence="1 2">
    <name type="scientific">Shivajiella indica</name>
    <dbReference type="NCBI Taxonomy" id="872115"/>
    <lineage>
        <taxon>Bacteria</taxon>
        <taxon>Pseudomonadati</taxon>
        <taxon>Bacteroidota</taxon>
        <taxon>Cytophagia</taxon>
        <taxon>Cytophagales</taxon>
        <taxon>Cyclobacteriaceae</taxon>
        <taxon>Shivajiella</taxon>
    </lineage>
</organism>
<accession>A0ABW5BDZ6</accession>
<sequence>MPKPILFISLLLIFSGLYELKAQKGYEKGYVLTKAFDTIPGMVKDRKGPPFAKIYKKIRFKSSSPFVKKYSPKKIHGYVKGDEHFESHWILLNSRLFKMEYISRENIGKKYFLKVREIGFLTYYQWEFLDQESSTIDVVDLFKRRDEDYFVRVTQGIFGLKMNQLSEYFEDCPELLEKINSKELTKPEEIALFYNDWLEVK</sequence>
<gene>
    <name evidence="1" type="ORF">ACFSKV_16040</name>
</gene>